<comment type="catalytic activity">
    <reaction evidence="1">
        <text>Random endo-hydrolysis of N-acetyl-beta-D-glucosaminide (1-&gt;4)-beta-linkages in chitin and chitodextrins.</text>
        <dbReference type="EC" id="3.2.1.14"/>
    </reaction>
</comment>
<dbReference type="KEGG" id="coh:EAV92_08010"/>
<proteinExistence type="predicted"/>
<dbReference type="SUPFAM" id="SSF51445">
    <property type="entry name" value="(Trans)glycosidases"/>
    <property type="match status" value="1"/>
</dbReference>
<feature type="signal peptide" evidence="3">
    <location>
        <begin position="1"/>
        <end position="25"/>
    </location>
</feature>
<dbReference type="SUPFAM" id="SSF55383">
    <property type="entry name" value="Copper amine oxidase, domain N"/>
    <property type="match status" value="1"/>
</dbReference>
<dbReference type="InterPro" id="IPR011583">
    <property type="entry name" value="Chitinase_II/V-like_cat"/>
</dbReference>
<evidence type="ECO:0000256" key="3">
    <source>
        <dbReference type="SAM" id="SignalP"/>
    </source>
</evidence>
<dbReference type="Proteomes" id="UP000269097">
    <property type="component" value="Chromosome"/>
</dbReference>
<evidence type="ECO:0000313" key="5">
    <source>
        <dbReference type="EMBL" id="AYQ72517.1"/>
    </source>
</evidence>
<organism evidence="5 6">
    <name type="scientific">Cohnella candidum</name>
    <dbReference type="NCBI Taxonomy" id="2674991"/>
    <lineage>
        <taxon>Bacteria</taxon>
        <taxon>Bacillati</taxon>
        <taxon>Bacillota</taxon>
        <taxon>Bacilli</taxon>
        <taxon>Bacillales</taxon>
        <taxon>Paenibacillaceae</taxon>
        <taxon>Cohnella</taxon>
    </lineage>
</organism>
<dbReference type="PANTHER" id="PTHR11177:SF317">
    <property type="entry name" value="CHITINASE 12-RELATED"/>
    <property type="match status" value="1"/>
</dbReference>
<keyword evidence="3" id="KW-0732">Signal</keyword>
<dbReference type="GO" id="GO:0008061">
    <property type="term" value="F:chitin binding"/>
    <property type="evidence" value="ECO:0007669"/>
    <property type="project" value="InterPro"/>
</dbReference>
<sequence>MNKWGKTLAAALISATALTASGGQAATAATSVKPVTVLLDDVAMSFDGIQAQIKSNITFVPFRSIAEAMGIDIQWNAKLRRITATGQVNGQATTVVLDVGKITATVNGKSVKLIAAPYTMNDRTLIPLNFFSTQFGAKVGWDGTTRTVSIVSPLREMYLRGFYAISSFAERAHIDEMNSVAFGWARLDANGELTTSGKDFYWPPAATDASPESIVSGASAEGIAPYLMVFAVDGSDELTKMLSDPALRDRSIDGILKLAKEKGFGGVQLDFEGLGLRDNAPEQRKLFNDYVSLLASKLKPEGLKLSLAVPPPNGAYKGYDYATLAGLADDLVVMAYAYHPAGTPNHTPQPNAKVEAAITGLLKAGVPKEKLILGIDLWSETPQTIDDKLGLAKRYALKGAAFWRIGLYSYYGQEMTDTINRSVVKLTTVSN</sequence>
<dbReference type="PROSITE" id="PS51910">
    <property type="entry name" value="GH18_2"/>
    <property type="match status" value="1"/>
</dbReference>
<dbReference type="Gene3D" id="3.20.20.80">
    <property type="entry name" value="Glycosidases"/>
    <property type="match status" value="1"/>
</dbReference>
<name>A0A3G3JXD2_9BACL</name>
<evidence type="ECO:0000256" key="1">
    <source>
        <dbReference type="ARBA" id="ARBA00000822"/>
    </source>
</evidence>
<reference evidence="5 6" key="1">
    <citation type="submission" date="2018-10" db="EMBL/GenBank/DDBJ databases">
        <title>Genome Sequence of Cohnella sp.</title>
        <authorList>
            <person name="Srinivasan S."/>
            <person name="Kim M.K."/>
        </authorList>
    </citation>
    <scope>NUCLEOTIDE SEQUENCE [LARGE SCALE GENOMIC DNA]</scope>
    <source>
        <strain evidence="5 6">18JY8-7</strain>
    </source>
</reference>
<dbReference type="SMART" id="SM00636">
    <property type="entry name" value="Glyco_18"/>
    <property type="match status" value="1"/>
</dbReference>
<dbReference type="Pfam" id="PF00704">
    <property type="entry name" value="Glyco_hydro_18"/>
    <property type="match status" value="1"/>
</dbReference>
<dbReference type="EC" id="3.2.1.14" evidence="2"/>
<protein>
    <recommendedName>
        <fullName evidence="2">chitinase</fullName>
        <ecNumber evidence="2">3.2.1.14</ecNumber>
    </recommendedName>
</protein>
<evidence type="ECO:0000259" key="4">
    <source>
        <dbReference type="PROSITE" id="PS51910"/>
    </source>
</evidence>
<dbReference type="RefSeq" id="WP_123040577.1">
    <property type="nucleotide sequence ID" value="NZ_CP033433.1"/>
</dbReference>
<dbReference type="AlphaFoldDB" id="A0A3G3JXD2"/>
<dbReference type="InterPro" id="IPR012854">
    <property type="entry name" value="Cu_amine_oxidase-like_N"/>
</dbReference>
<gene>
    <name evidence="5" type="ORF">EAV92_08010</name>
</gene>
<feature type="chain" id="PRO_5018241339" description="chitinase" evidence="3">
    <location>
        <begin position="26"/>
        <end position="431"/>
    </location>
</feature>
<dbReference type="InterPro" id="IPR017853">
    <property type="entry name" value="GH"/>
</dbReference>
<dbReference type="EMBL" id="CP033433">
    <property type="protein sequence ID" value="AYQ72517.1"/>
    <property type="molecule type" value="Genomic_DNA"/>
</dbReference>
<dbReference type="InterPro" id="IPR036582">
    <property type="entry name" value="Mao_N_sf"/>
</dbReference>
<dbReference type="Gene3D" id="3.30.457.10">
    <property type="entry name" value="Copper amine oxidase-like, N-terminal domain"/>
    <property type="match status" value="1"/>
</dbReference>
<evidence type="ECO:0000313" key="6">
    <source>
        <dbReference type="Proteomes" id="UP000269097"/>
    </source>
</evidence>
<evidence type="ECO:0000256" key="2">
    <source>
        <dbReference type="ARBA" id="ARBA00012729"/>
    </source>
</evidence>
<dbReference type="InterPro" id="IPR050314">
    <property type="entry name" value="Glycosyl_Hydrlase_18"/>
</dbReference>
<keyword evidence="6" id="KW-1185">Reference proteome</keyword>
<dbReference type="Pfam" id="PF07833">
    <property type="entry name" value="Cu_amine_oxidN1"/>
    <property type="match status" value="1"/>
</dbReference>
<feature type="domain" description="GH18" evidence="4">
    <location>
        <begin position="145"/>
        <end position="426"/>
    </location>
</feature>
<dbReference type="InterPro" id="IPR001223">
    <property type="entry name" value="Glyco_hydro18_cat"/>
</dbReference>
<dbReference type="PANTHER" id="PTHR11177">
    <property type="entry name" value="CHITINASE"/>
    <property type="match status" value="1"/>
</dbReference>
<dbReference type="GO" id="GO:0005975">
    <property type="term" value="P:carbohydrate metabolic process"/>
    <property type="evidence" value="ECO:0007669"/>
    <property type="project" value="InterPro"/>
</dbReference>
<accession>A0A3G3JXD2</accession>
<dbReference type="GO" id="GO:0008843">
    <property type="term" value="F:endochitinase activity"/>
    <property type="evidence" value="ECO:0007669"/>
    <property type="project" value="UniProtKB-EC"/>
</dbReference>